<keyword evidence="2" id="KW-0472">Membrane</keyword>
<evidence type="ECO:0000313" key="3">
    <source>
        <dbReference type="EMBL" id="MFD0926094.1"/>
    </source>
</evidence>
<feature type="transmembrane region" description="Helical" evidence="2">
    <location>
        <begin position="62"/>
        <end position="79"/>
    </location>
</feature>
<dbReference type="RefSeq" id="WP_253646005.1">
    <property type="nucleotide sequence ID" value="NZ_BAAAMO010000002.1"/>
</dbReference>
<dbReference type="InterPro" id="IPR011047">
    <property type="entry name" value="Quinoprotein_ADH-like_sf"/>
</dbReference>
<feature type="transmembrane region" description="Helical" evidence="2">
    <location>
        <begin position="166"/>
        <end position="186"/>
    </location>
</feature>
<reference evidence="4" key="1">
    <citation type="journal article" date="2019" name="Int. J. Syst. Evol. Microbiol.">
        <title>The Global Catalogue of Microorganisms (GCM) 10K type strain sequencing project: providing services to taxonomists for standard genome sequencing and annotation.</title>
        <authorList>
            <consortium name="The Broad Institute Genomics Platform"/>
            <consortium name="The Broad Institute Genome Sequencing Center for Infectious Disease"/>
            <person name="Wu L."/>
            <person name="Ma J."/>
        </authorList>
    </citation>
    <scope>NUCLEOTIDE SEQUENCE [LARGE SCALE GENOMIC DNA]</scope>
    <source>
        <strain evidence="4">CCUG 50873</strain>
    </source>
</reference>
<protein>
    <submittedName>
        <fullName evidence="3">PQQ-like beta-propeller repeat protein</fullName>
    </submittedName>
</protein>
<feature type="region of interest" description="Disordered" evidence="1">
    <location>
        <begin position="249"/>
        <end position="281"/>
    </location>
</feature>
<feature type="transmembrane region" description="Helical" evidence="2">
    <location>
        <begin position="132"/>
        <end position="154"/>
    </location>
</feature>
<comment type="caution">
    <text evidence="3">The sequence shown here is derived from an EMBL/GenBank/DDBJ whole genome shotgun (WGS) entry which is preliminary data.</text>
</comment>
<feature type="transmembrane region" description="Helical" evidence="2">
    <location>
        <begin position="20"/>
        <end position="42"/>
    </location>
</feature>
<feature type="transmembrane region" description="Helical" evidence="2">
    <location>
        <begin position="91"/>
        <end position="112"/>
    </location>
</feature>
<proteinExistence type="predicted"/>
<name>A0ABW3G6C0_9NOCA</name>
<evidence type="ECO:0000256" key="1">
    <source>
        <dbReference type="SAM" id="MobiDB-lite"/>
    </source>
</evidence>
<keyword evidence="2" id="KW-0812">Transmembrane</keyword>
<sequence length="578" mass="59116">MSGPAVSSRRRRRRVRVVDAAARSVAVGTGAASVAAAVLAVVAGVPDGVVLTDNSSVTTTTWMIVVMCVVSFVVSLTVAAGTDRLHRTAQILTAMSLGVLALAALCFSVVTLRNRLLDASAVLDGPIGSPTVSAATIATTLAVVSLIASTLALAHVTQPVPGLTTTVTSVVVAVVVAAVAVGVPQITTGSVEVERTGSQPTAATGDPSTAVAGARAVVWRASTSVDRIVGDRLLVLDGTTLAAHDLRTGSPLWSTDREPLGRTPATRGPRGSSMQADSTSDHDVALVRVGSRLSGLDVRTGRLRWTTASTAQLLGADSGTAVIAVYEGAPVPERAVDDAENARLVAVDSWSGTPRWSVPLNGRDSVTCDVDGIVRDGHAIYTDCDQVPWSVDLTTGAATRIRGATDRVRTVTDAGSAGALLEIRGADPRDETRAVVPVGADRIGRTYPSGTDVISPAAAGRVLTTDRVTETSALTEIASGRQIPVPIDLAGLDSRTQNWTATGDTLAGPASTSGASSRRVLASVDARTGALTTAPSPCGGGRLTSARIVGDHVVAHCEYGGLESPTRREVLVLGPVMR</sequence>
<evidence type="ECO:0000256" key="2">
    <source>
        <dbReference type="SAM" id="Phobius"/>
    </source>
</evidence>
<dbReference type="InterPro" id="IPR015943">
    <property type="entry name" value="WD40/YVTN_repeat-like_dom_sf"/>
</dbReference>
<dbReference type="Gene3D" id="2.130.10.10">
    <property type="entry name" value="YVTN repeat-like/Quinoprotein amine dehydrogenase"/>
    <property type="match status" value="1"/>
</dbReference>
<dbReference type="SUPFAM" id="SSF50998">
    <property type="entry name" value="Quinoprotein alcohol dehydrogenase-like"/>
    <property type="match status" value="1"/>
</dbReference>
<keyword evidence="2" id="KW-1133">Transmembrane helix</keyword>
<dbReference type="Proteomes" id="UP001597068">
    <property type="component" value="Unassembled WGS sequence"/>
</dbReference>
<evidence type="ECO:0000313" key="4">
    <source>
        <dbReference type="Proteomes" id="UP001597068"/>
    </source>
</evidence>
<keyword evidence="4" id="KW-1185">Reference proteome</keyword>
<dbReference type="EMBL" id="JBHTIL010000001">
    <property type="protein sequence ID" value="MFD0926094.1"/>
    <property type="molecule type" value="Genomic_DNA"/>
</dbReference>
<accession>A0ABW3G6C0</accession>
<organism evidence="3 4">
    <name type="scientific">Williamsia deligens</name>
    <dbReference type="NCBI Taxonomy" id="321325"/>
    <lineage>
        <taxon>Bacteria</taxon>
        <taxon>Bacillati</taxon>
        <taxon>Actinomycetota</taxon>
        <taxon>Actinomycetes</taxon>
        <taxon>Mycobacteriales</taxon>
        <taxon>Nocardiaceae</taxon>
        <taxon>Williamsia</taxon>
    </lineage>
</organism>
<gene>
    <name evidence="3" type="ORF">ACFQ04_10130</name>
</gene>